<dbReference type="PANTHER" id="PTHR45586:SF1">
    <property type="entry name" value="LIPOPOLYSACCHARIDE ASSEMBLY PROTEIN B"/>
    <property type="match status" value="1"/>
</dbReference>
<reference evidence="4 11" key="1">
    <citation type="submission" date="2016-09" db="EMBL/GenBank/DDBJ databases">
        <title>Genome Sequence of the Lactobacillus fermentum strain NCC2970 (CNCM I-5068).</title>
        <authorList>
            <person name="Barretto C."/>
            <person name="Ngom-Bru C."/>
            <person name="Genevaz A."/>
            <person name="Fournier C."/>
            <person name="Moine D."/>
            <person name="Kassam M."/>
            <person name="Iltis A."/>
            <person name="Sagory-Zalkind P."/>
            <person name="Faucherand G."/>
            <person name="Descombes P."/>
            <person name="Duboux S."/>
        </authorList>
    </citation>
    <scope>NUCLEOTIDE SEQUENCE [LARGE SCALE GENOMIC DNA]</scope>
    <source>
        <strain evidence="4 11">NCC2970</strain>
    </source>
</reference>
<evidence type="ECO:0000313" key="12">
    <source>
        <dbReference type="Proteomes" id="UP000185427"/>
    </source>
</evidence>
<evidence type="ECO:0000256" key="2">
    <source>
        <dbReference type="ARBA" id="ARBA00022803"/>
    </source>
</evidence>
<dbReference type="RefSeq" id="WP_003682106.1">
    <property type="nucleotide sequence ID" value="NZ_BJLV01000029.1"/>
</dbReference>
<evidence type="ECO:0000313" key="10">
    <source>
        <dbReference type="EMBL" id="WFR89784.1"/>
    </source>
</evidence>
<reference evidence="8 13" key="3">
    <citation type="submission" date="2018-01" db="EMBL/GenBank/DDBJ databases">
        <title>Draft genome sequence of the feruloyl esterase-producing strain Lactobacillus fermentum CRL 1446, isolated from artisanal goat milk cheese.</title>
        <authorList>
            <person name="Abeijon Mukdsi M.C."/>
            <person name="Saavedra L."/>
            <person name="Gauffin Cano M.P."/>
            <person name="Hebert E.M."/>
            <person name="Medina R.B."/>
        </authorList>
    </citation>
    <scope>NUCLEOTIDE SEQUENCE [LARGE SCALE GENOMIC DNA]</scope>
    <source>
        <strain evidence="8 13">CRL 1446</strain>
    </source>
</reference>
<feature type="repeat" description="TPR" evidence="3">
    <location>
        <begin position="140"/>
        <end position="173"/>
    </location>
</feature>
<dbReference type="EC" id="2.4.1.255" evidence="4"/>
<dbReference type="GO" id="GO:0097363">
    <property type="term" value="F:protein O-acetylglucosaminyltransferase activity"/>
    <property type="evidence" value="ECO:0007669"/>
    <property type="project" value="UniProtKB-EC"/>
</dbReference>
<evidence type="ECO:0000313" key="6">
    <source>
        <dbReference type="EMBL" id="GIC71132.1"/>
    </source>
</evidence>
<dbReference type="SMART" id="SM00028">
    <property type="entry name" value="TPR"/>
    <property type="match status" value="5"/>
</dbReference>
<organism evidence="4 11">
    <name type="scientific">Limosilactobacillus fermentum</name>
    <name type="common">Lactobacillus fermentum</name>
    <dbReference type="NCBI Taxonomy" id="1613"/>
    <lineage>
        <taxon>Bacteria</taxon>
        <taxon>Bacillati</taxon>
        <taxon>Bacillota</taxon>
        <taxon>Bacilli</taxon>
        <taxon>Lactobacillales</taxon>
        <taxon>Lactobacillaceae</taxon>
        <taxon>Limosilactobacillus</taxon>
    </lineage>
</organism>
<dbReference type="Proteomes" id="UP001218104">
    <property type="component" value="Chromosome"/>
</dbReference>
<dbReference type="Proteomes" id="UP000466799">
    <property type="component" value="Unassembled WGS sequence"/>
</dbReference>
<keyword evidence="1" id="KW-0677">Repeat</keyword>
<keyword evidence="4" id="KW-0489">Methyltransferase</keyword>
<dbReference type="PANTHER" id="PTHR45586">
    <property type="entry name" value="TPR REPEAT-CONTAINING PROTEIN PA4667"/>
    <property type="match status" value="1"/>
</dbReference>
<dbReference type="InterPro" id="IPR011990">
    <property type="entry name" value="TPR-like_helical_dom_sf"/>
</dbReference>
<dbReference type="EMBL" id="BOLH01000001">
    <property type="protein sequence ID" value="GIC71132.1"/>
    <property type="molecule type" value="Genomic_DNA"/>
</dbReference>
<evidence type="ECO:0000313" key="15">
    <source>
        <dbReference type="Proteomes" id="UP000503169"/>
    </source>
</evidence>
<evidence type="ECO:0000256" key="3">
    <source>
        <dbReference type="PROSITE-ProRule" id="PRU00339"/>
    </source>
</evidence>
<evidence type="ECO:0000313" key="16">
    <source>
        <dbReference type="Proteomes" id="UP000653631"/>
    </source>
</evidence>
<dbReference type="STRING" id="1613.GCA_002119645_00681"/>
<keyword evidence="4" id="KW-0328">Glycosyltransferase</keyword>
<reference evidence="10" key="7">
    <citation type="submission" date="2023-04" db="EMBL/GenBank/DDBJ databases">
        <title>Genomic of Limosilactobacillus fermentum MSJK0025.</title>
        <authorList>
            <person name="Yang S."/>
        </authorList>
    </citation>
    <scope>NUCLEOTIDE SEQUENCE</scope>
    <source>
        <strain evidence="10">MSJK0025</strain>
    </source>
</reference>
<dbReference type="InterPro" id="IPR019734">
    <property type="entry name" value="TPR_rpt"/>
</dbReference>
<dbReference type="GeneID" id="83715074"/>
<evidence type="ECO:0000256" key="1">
    <source>
        <dbReference type="ARBA" id="ARBA00022737"/>
    </source>
</evidence>
<dbReference type="Proteomes" id="UP000236514">
    <property type="component" value="Unassembled WGS sequence"/>
</dbReference>
<dbReference type="OrthoDB" id="2329209at2"/>
<gene>
    <name evidence="5" type="ORF">BUW47_01525</name>
    <name evidence="8" type="ORF">C1Y38_03505</name>
    <name evidence="7" type="ORF">GC247_10435</name>
    <name evidence="9" type="ORF">HCY95_00655</name>
    <name evidence="4" type="ORF">LACFE_CDS1458</name>
    <name evidence="6" type="ORF">LF01B1_01470</name>
    <name evidence="10" type="ORF">P8634_03445</name>
</gene>
<dbReference type="Gene3D" id="1.25.40.10">
    <property type="entry name" value="Tetratricopeptide repeat domain"/>
    <property type="match status" value="2"/>
</dbReference>
<dbReference type="EMBL" id="CP017151">
    <property type="protein sequence ID" value="AOR74908.1"/>
    <property type="molecule type" value="Genomic_DNA"/>
</dbReference>
<feature type="repeat" description="TPR" evidence="3">
    <location>
        <begin position="33"/>
        <end position="66"/>
    </location>
</feature>
<evidence type="ECO:0000313" key="5">
    <source>
        <dbReference type="EMBL" id="APU45218.1"/>
    </source>
</evidence>
<sequence length="229" mass="26436">MEKETKQQEAQKRQSEQLVHQLVAAIDAEPNKFNNYYELGSLLTRLHDYTQAEELFLKALGLFETRGDERAVTFLKYGLGNLYYEVDQVDKAIKYYNQVEDEKMKADAYLMLAQSYVKKGQYKQAVMYGLTAHELEESDPEISQVLGDALLALGEFEQAKKYYDRILVRHPGRADTQFDRGLVAMALGEPYQPYLEQAQQLNPDYYKKSEKRIAEIEKTLQELGDKGGH</sequence>
<dbReference type="GO" id="GO:0032259">
    <property type="term" value="P:methylation"/>
    <property type="evidence" value="ECO:0007669"/>
    <property type="project" value="UniProtKB-KW"/>
</dbReference>
<evidence type="ECO:0000313" key="11">
    <source>
        <dbReference type="Proteomes" id="UP000094714"/>
    </source>
</evidence>
<dbReference type="Pfam" id="PF13181">
    <property type="entry name" value="TPR_8"/>
    <property type="match status" value="1"/>
</dbReference>
<proteinExistence type="predicted"/>
<dbReference type="Proteomes" id="UP000653631">
    <property type="component" value="Unassembled WGS sequence"/>
</dbReference>
<dbReference type="GO" id="GO:0009007">
    <property type="term" value="F:site-specific DNA-methyltransferase (adenine-specific) activity"/>
    <property type="evidence" value="ECO:0007669"/>
    <property type="project" value="UniProtKB-EC"/>
</dbReference>
<reference evidence="7 14" key="4">
    <citation type="submission" date="2019-10" db="EMBL/GenBank/DDBJ databases">
        <title>Genome Sequencing and assembly of Lactobacillus fermentum I2, a lactic acid bacteria.</title>
        <authorList>
            <person name="Lopes L.S."/>
            <person name="Persinoti G.F."/>
            <person name="Riano-Pachon D.M."/>
            <person name="Labate C.A."/>
        </authorList>
    </citation>
    <scope>NUCLEOTIDE SEQUENCE [LARGE SCALE GENOMIC DNA]</scope>
    <source>
        <strain evidence="7 14">I2</strain>
    </source>
</reference>
<keyword evidence="4" id="KW-0808">Transferase</keyword>
<keyword evidence="2 3" id="KW-0802">TPR repeat</keyword>
<dbReference type="SUPFAM" id="SSF48452">
    <property type="entry name" value="TPR-like"/>
    <property type="match status" value="1"/>
</dbReference>
<dbReference type="PROSITE" id="PS50005">
    <property type="entry name" value="TPR"/>
    <property type="match status" value="3"/>
</dbReference>
<dbReference type="Pfam" id="PF13432">
    <property type="entry name" value="TPR_16"/>
    <property type="match status" value="1"/>
</dbReference>
<reference evidence="6 16" key="6">
    <citation type="submission" date="2021-01" db="EMBL/GenBank/DDBJ databases">
        <title>Development of a method for detection of lactic acid bacteria that cause putrefactive shochu mash.</title>
        <authorList>
            <person name="Takashita H."/>
            <person name="Fujihara E."/>
            <person name="Takayama K."/>
            <person name="Yamamoto H."/>
            <person name="Mizutani M."/>
            <person name="Kajiwara Y."/>
        </authorList>
    </citation>
    <scope>NUCLEOTIDE SEQUENCE [LARGE SCALE GENOMIC DNA]</scope>
    <source>
        <strain evidence="6 16">01-B1</strain>
    </source>
</reference>
<evidence type="ECO:0000313" key="4">
    <source>
        <dbReference type="EMBL" id="AOR74908.1"/>
    </source>
</evidence>
<protein>
    <submittedName>
        <fullName evidence="4">TPR repeat-containing protein</fullName>
        <ecNumber evidence="4">2.1.1.72</ecNumber>
        <ecNumber evidence="4">2.4.1.255</ecNumber>
    </submittedName>
    <submittedName>
        <fullName evidence="7">Tetratricopeptide repeat protein</fullName>
    </submittedName>
</protein>
<evidence type="ECO:0000313" key="14">
    <source>
        <dbReference type="Proteomes" id="UP000466799"/>
    </source>
</evidence>
<dbReference type="Proteomes" id="UP000503169">
    <property type="component" value="Chromosome"/>
</dbReference>
<dbReference type="Proteomes" id="UP000185427">
    <property type="component" value="Chromosome"/>
</dbReference>
<evidence type="ECO:0000313" key="7">
    <source>
        <dbReference type="EMBL" id="MPQ36250.1"/>
    </source>
</evidence>
<dbReference type="InterPro" id="IPR051012">
    <property type="entry name" value="CellSynth/LPSAsmb/PSIAsmb"/>
</dbReference>
<accession>A0A0F4HDG5</accession>
<dbReference type="EMBL" id="WHJL01000143">
    <property type="protein sequence ID" value="MPQ36250.1"/>
    <property type="molecule type" value="Genomic_DNA"/>
</dbReference>
<dbReference type="EMBL" id="CP050919">
    <property type="protein sequence ID" value="QIX58220.1"/>
    <property type="molecule type" value="Genomic_DNA"/>
</dbReference>
<dbReference type="PATRIC" id="fig|1613.112.peg.1524"/>
<evidence type="ECO:0000313" key="8">
    <source>
        <dbReference type="EMBL" id="PNV58205.1"/>
    </source>
</evidence>
<evidence type="ECO:0000313" key="9">
    <source>
        <dbReference type="EMBL" id="QIX58220.1"/>
    </source>
</evidence>
<dbReference type="Proteomes" id="UP000094714">
    <property type="component" value="Chromosome"/>
</dbReference>
<dbReference type="EMBL" id="CP121468">
    <property type="protein sequence ID" value="WFR89784.1"/>
    <property type="molecule type" value="Genomic_DNA"/>
</dbReference>
<dbReference type="EMBL" id="CP019030">
    <property type="protein sequence ID" value="APU45218.1"/>
    <property type="molecule type" value="Genomic_DNA"/>
</dbReference>
<name>A0A0F4HDG5_LIMFE</name>
<dbReference type="EC" id="2.1.1.72" evidence="4"/>
<reference evidence="9 15" key="5">
    <citation type="submission" date="2020-04" db="EMBL/GenBank/DDBJ databases">
        <title>Novel strain L. Fermentum HFD1 producer antibacterial peptides.</title>
        <authorList>
            <person name="Ozhegov G.D."/>
            <person name="Pavlova A.S."/>
            <person name="Zhuravleva D.E."/>
            <person name="Gogoleva N.V."/>
            <person name="Shagimardanova E.I."/>
            <person name="Markelova M.I."/>
            <person name="Yarullina D.R."/>
            <person name="Kayumov A.R."/>
        </authorList>
    </citation>
    <scope>NUCLEOTIDE SEQUENCE [LARGE SCALE GENOMIC DNA]</scope>
    <source>
        <strain evidence="9 15">HFD1</strain>
    </source>
</reference>
<dbReference type="Pfam" id="PF13424">
    <property type="entry name" value="TPR_12"/>
    <property type="match status" value="1"/>
</dbReference>
<dbReference type="EMBL" id="POTQ01000005">
    <property type="protein sequence ID" value="PNV58205.1"/>
    <property type="molecule type" value="Genomic_DNA"/>
</dbReference>
<evidence type="ECO:0000313" key="13">
    <source>
        <dbReference type="Proteomes" id="UP000236514"/>
    </source>
</evidence>
<reference evidence="5 12" key="2">
    <citation type="submission" date="2016-12" db="EMBL/GenBank/DDBJ databases">
        <title>Complete Genome Sequence of Lactobacillus fermentum Strain SNUV175, a Probiotic for Treatment of Bacterial Vaginosis.</title>
        <authorList>
            <person name="Lee S."/>
            <person name="You H.J."/>
            <person name="Kwon B."/>
            <person name="Ko G."/>
        </authorList>
    </citation>
    <scope>NUCLEOTIDE SEQUENCE [LARGE SCALE GENOMIC DNA]</scope>
    <source>
        <strain evidence="5 12">SNUV175</strain>
    </source>
</reference>
<feature type="repeat" description="TPR" evidence="3">
    <location>
        <begin position="106"/>
        <end position="139"/>
    </location>
</feature>
<dbReference type="AlphaFoldDB" id="A0A0F4HDG5"/>